<keyword evidence="1" id="KW-0732">Signal</keyword>
<name>A0A7W3JQA4_9MICO</name>
<evidence type="ECO:0000313" key="2">
    <source>
        <dbReference type="EMBL" id="MBA8817039.1"/>
    </source>
</evidence>
<protein>
    <recommendedName>
        <fullName evidence="4">Lipoprotein</fullName>
    </recommendedName>
</protein>
<dbReference type="Proteomes" id="UP000526083">
    <property type="component" value="Unassembled WGS sequence"/>
</dbReference>
<feature type="chain" id="PRO_5038734241" description="Lipoprotein" evidence="1">
    <location>
        <begin position="25"/>
        <end position="142"/>
    </location>
</feature>
<dbReference type="PROSITE" id="PS51257">
    <property type="entry name" value="PROKAR_LIPOPROTEIN"/>
    <property type="match status" value="1"/>
</dbReference>
<evidence type="ECO:0000256" key="1">
    <source>
        <dbReference type="SAM" id="SignalP"/>
    </source>
</evidence>
<evidence type="ECO:0008006" key="4">
    <source>
        <dbReference type="Google" id="ProtNLM"/>
    </source>
</evidence>
<comment type="caution">
    <text evidence="2">The sequence shown here is derived from an EMBL/GenBank/DDBJ whole genome shotgun (WGS) entry which is preliminary data.</text>
</comment>
<evidence type="ECO:0000313" key="3">
    <source>
        <dbReference type="Proteomes" id="UP000526083"/>
    </source>
</evidence>
<dbReference type="AlphaFoldDB" id="A0A7W3JQA4"/>
<dbReference type="EMBL" id="JACGWY010000004">
    <property type="protein sequence ID" value="MBA8817039.1"/>
    <property type="molecule type" value="Genomic_DNA"/>
</dbReference>
<accession>A0A7W3JQA4</accession>
<feature type="signal peptide" evidence="1">
    <location>
        <begin position="1"/>
        <end position="24"/>
    </location>
</feature>
<proteinExistence type="predicted"/>
<sequence length="142" mass="14866">MNKTTFPRRFLVVTAALLTVTSLAGCTAVDDLLYSKTTTTSDSLDSLAGDAPTWIPGDATDITQVQTRDGAATSILLASDRDLDADLCTRVPRLSAPTIEVVGAPDVYGADGDAVFSCGEWTVMASADGWYGWTPSAEGEAQ</sequence>
<keyword evidence="3" id="KW-1185">Reference proteome</keyword>
<reference evidence="2 3" key="1">
    <citation type="submission" date="2020-07" db="EMBL/GenBank/DDBJ databases">
        <title>Sequencing the genomes of 1000 actinobacteria strains.</title>
        <authorList>
            <person name="Klenk H.-P."/>
        </authorList>
    </citation>
    <scope>NUCLEOTIDE SEQUENCE [LARGE SCALE GENOMIC DNA]</scope>
    <source>
        <strain evidence="2 3">DSM 27576</strain>
    </source>
</reference>
<dbReference type="RefSeq" id="WP_167045201.1">
    <property type="nucleotide sequence ID" value="NZ_JAAOZB010000001.1"/>
</dbReference>
<gene>
    <name evidence="2" type="ORF">FHX48_002133</name>
</gene>
<organism evidence="2 3">
    <name type="scientific">Microbacterium halimionae</name>
    <dbReference type="NCBI Taxonomy" id="1526413"/>
    <lineage>
        <taxon>Bacteria</taxon>
        <taxon>Bacillati</taxon>
        <taxon>Actinomycetota</taxon>
        <taxon>Actinomycetes</taxon>
        <taxon>Micrococcales</taxon>
        <taxon>Microbacteriaceae</taxon>
        <taxon>Microbacterium</taxon>
    </lineage>
</organism>